<dbReference type="GO" id="GO:0030246">
    <property type="term" value="F:carbohydrate binding"/>
    <property type="evidence" value="ECO:0007669"/>
    <property type="project" value="UniProtKB-ARBA"/>
</dbReference>
<accession>E1R8N3</accession>
<evidence type="ECO:0000313" key="6">
    <source>
        <dbReference type="Proteomes" id="UP000002318"/>
    </source>
</evidence>
<reference evidence="5 6" key="1">
    <citation type="journal article" date="2010" name="Stand. Genomic Sci.">
        <title>Complete genome sequence of Spirochaeta smaragdinae type strain (SEBR 4228).</title>
        <authorList>
            <person name="Mavromatis K."/>
            <person name="Yasawong M."/>
            <person name="Chertkov O."/>
            <person name="Lapidus A."/>
            <person name="Lucas S."/>
            <person name="Nolan M."/>
            <person name="Del Rio T.G."/>
            <person name="Tice H."/>
            <person name="Cheng J.F."/>
            <person name="Pitluck S."/>
            <person name="Liolios K."/>
            <person name="Ivanova N."/>
            <person name="Tapia R."/>
            <person name="Han C."/>
            <person name="Bruce D."/>
            <person name="Goodwin L."/>
            <person name="Pati A."/>
            <person name="Chen A."/>
            <person name="Palaniappan K."/>
            <person name="Land M."/>
            <person name="Hauser L."/>
            <person name="Chang Y.J."/>
            <person name="Jeffries C.D."/>
            <person name="Detter J.C."/>
            <person name="Rohde M."/>
            <person name="Brambilla E."/>
            <person name="Spring S."/>
            <person name="Goker M."/>
            <person name="Sikorski J."/>
            <person name="Woyke T."/>
            <person name="Bristow J."/>
            <person name="Eisen J.A."/>
            <person name="Markowitz V."/>
            <person name="Hugenholtz P."/>
            <person name="Klenk H.P."/>
            <person name="Kyrpides N.C."/>
        </authorList>
    </citation>
    <scope>NUCLEOTIDE SEQUENCE [LARGE SCALE GENOMIC DNA]</scope>
    <source>
        <strain evidence="6">DSM 11293 / JCM 15392 / SEBR 4228</strain>
    </source>
</reference>
<dbReference type="AlphaFoldDB" id="E1R8N3"/>
<feature type="domain" description="Periplasmic binding protein" evidence="4">
    <location>
        <begin position="49"/>
        <end position="302"/>
    </location>
</feature>
<name>E1R8N3_SEDSS</name>
<dbReference type="InterPro" id="IPR028082">
    <property type="entry name" value="Peripla_BP_I"/>
</dbReference>
<dbReference type="PANTHER" id="PTHR46847">
    <property type="entry name" value="D-ALLOSE-BINDING PERIPLASMIC PROTEIN-RELATED"/>
    <property type="match status" value="1"/>
</dbReference>
<dbReference type="HOGENOM" id="CLU_813046_0_0_12"/>
<evidence type="ECO:0000313" key="5">
    <source>
        <dbReference type="EMBL" id="ADK81790.1"/>
    </source>
</evidence>
<dbReference type="Gene3D" id="3.40.50.2300">
    <property type="match status" value="2"/>
</dbReference>
<dbReference type="Proteomes" id="UP000002318">
    <property type="component" value="Chromosome"/>
</dbReference>
<protein>
    <submittedName>
        <fullName evidence="5">Ribose ABC transporter, substrate binding protein</fullName>
    </submittedName>
</protein>
<dbReference type="KEGG" id="ssm:Spirs_2683"/>
<evidence type="ECO:0000256" key="3">
    <source>
        <dbReference type="ARBA" id="ARBA00022729"/>
    </source>
</evidence>
<evidence type="ECO:0000256" key="2">
    <source>
        <dbReference type="ARBA" id="ARBA00007639"/>
    </source>
</evidence>
<dbReference type="PANTHER" id="PTHR46847:SF1">
    <property type="entry name" value="D-ALLOSE-BINDING PERIPLASMIC PROTEIN-RELATED"/>
    <property type="match status" value="1"/>
</dbReference>
<dbReference type="SUPFAM" id="SSF53822">
    <property type="entry name" value="Periplasmic binding protein-like I"/>
    <property type="match status" value="1"/>
</dbReference>
<dbReference type="CDD" id="cd01536">
    <property type="entry name" value="PBP1_ABC_sugar_binding-like"/>
    <property type="match status" value="1"/>
</dbReference>
<sequence length="348" mass="37474">MKRIGLIFLVVVLCLPFIACHKSSERSAAKADEQQAASDNSSAPEITIGCCVMDMANEIFVQYVEGYKAFCEATGNKVKLIVVDGSSQPERQVEALENFISVGVDAIMLNALDLSAVEDVVHRAMDSGIKVGIYPSMDGVTMNFVFDEYQWGFSLGVAAGNWINDELAGKAVVACFNQAELETALGRYYGYVDGVLSVCKKENITFLEPISTVEPVSAMEGMENILQAHPDAKVVLCSADAAAVGAYQAIVGAGIDTSKMFLGGCDGISEALGYIAKGSVFRATCANQYLVQDMGFALLQKLTKACLGMDYDGDYIAPTFLVDKTNVAEYMSREPEYTLDDDLAAVFR</sequence>
<dbReference type="STRING" id="573413.Spirs_2683"/>
<dbReference type="InterPro" id="IPR025997">
    <property type="entry name" value="SBP_2_dom"/>
</dbReference>
<dbReference type="GO" id="GO:0030313">
    <property type="term" value="C:cell envelope"/>
    <property type="evidence" value="ECO:0007669"/>
    <property type="project" value="UniProtKB-SubCell"/>
</dbReference>
<keyword evidence="6" id="KW-1185">Reference proteome</keyword>
<evidence type="ECO:0000256" key="1">
    <source>
        <dbReference type="ARBA" id="ARBA00004196"/>
    </source>
</evidence>
<organism evidence="5 6">
    <name type="scientific">Sediminispirochaeta smaragdinae (strain DSM 11293 / JCM 15392 / SEBR 4228)</name>
    <name type="common">Spirochaeta smaragdinae</name>
    <dbReference type="NCBI Taxonomy" id="573413"/>
    <lineage>
        <taxon>Bacteria</taxon>
        <taxon>Pseudomonadati</taxon>
        <taxon>Spirochaetota</taxon>
        <taxon>Spirochaetia</taxon>
        <taxon>Spirochaetales</taxon>
        <taxon>Spirochaetaceae</taxon>
        <taxon>Sediminispirochaeta</taxon>
    </lineage>
</organism>
<dbReference type="EMBL" id="CP002116">
    <property type="protein sequence ID" value="ADK81790.1"/>
    <property type="molecule type" value="Genomic_DNA"/>
</dbReference>
<evidence type="ECO:0000259" key="4">
    <source>
        <dbReference type="Pfam" id="PF13407"/>
    </source>
</evidence>
<dbReference type="RefSeq" id="WP_013255251.1">
    <property type="nucleotide sequence ID" value="NC_014364.1"/>
</dbReference>
<comment type="similarity">
    <text evidence="2">Belongs to the bacterial solute-binding protein 2 family.</text>
</comment>
<comment type="subcellular location">
    <subcellularLocation>
        <location evidence="1">Cell envelope</location>
    </subcellularLocation>
</comment>
<proteinExistence type="inferred from homology"/>
<dbReference type="Pfam" id="PF13407">
    <property type="entry name" value="Peripla_BP_4"/>
    <property type="match status" value="1"/>
</dbReference>
<keyword evidence="3" id="KW-0732">Signal</keyword>
<dbReference type="eggNOG" id="COG1879">
    <property type="taxonomic scope" value="Bacteria"/>
</dbReference>
<dbReference type="OrthoDB" id="9814427at2"/>
<gene>
    <name evidence="5" type="ordered locus">Spirs_2683</name>
</gene>